<comment type="caution">
    <text evidence="1">The sequence shown here is derived from an EMBL/GenBank/DDBJ whole genome shotgun (WGS) entry which is preliminary data.</text>
</comment>
<keyword evidence="2" id="KW-1185">Reference proteome</keyword>
<proteinExistence type="predicted"/>
<protein>
    <submittedName>
        <fullName evidence="1">Uncharacterized protein</fullName>
    </submittedName>
</protein>
<name>A0ABU6PQQ7_9BACL</name>
<dbReference type="EMBL" id="JARTLD010000008">
    <property type="protein sequence ID" value="MED5016340.1"/>
    <property type="molecule type" value="Genomic_DNA"/>
</dbReference>
<dbReference type="RefSeq" id="WP_328275368.1">
    <property type="nucleotide sequence ID" value="NZ_JARTLD010000008.1"/>
</dbReference>
<organism evidence="1 2">
    <name type="scientific">Paenibacillus chibensis</name>
    <dbReference type="NCBI Taxonomy" id="59846"/>
    <lineage>
        <taxon>Bacteria</taxon>
        <taxon>Bacillati</taxon>
        <taxon>Bacillota</taxon>
        <taxon>Bacilli</taxon>
        <taxon>Bacillales</taxon>
        <taxon>Paenibacillaceae</taxon>
        <taxon>Paenibacillus</taxon>
    </lineage>
</organism>
<dbReference type="Proteomes" id="UP001343257">
    <property type="component" value="Unassembled WGS sequence"/>
</dbReference>
<gene>
    <name evidence="1" type="ORF">P9847_03345</name>
</gene>
<evidence type="ECO:0000313" key="1">
    <source>
        <dbReference type="EMBL" id="MED5016340.1"/>
    </source>
</evidence>
<sequence>MPSHNLQYCIHKITARIDGQDTYMNISDDLGKLENQTVSESGDTTLQLMSQIVGLPRIHAGSQQDQANIGLWDDHGIAGFQTINGHLRKMNKNEAAEGLLRFLYTAAFLPRNRWYS</sequence>
<accession>A0ABU6PQQ7</accession>
<reference evidence="1 2" key="1">
    <citation type="submission" date="2023-03" db="EMBL/GenBank/DDBJ databases">
        <title>Bacillus Genome Sequencing.</title>
        <authorList>
            <person name="Dunlap C."/>
        </authorList>
    </citation>
    <scope>NUCLEOTIDE SEQUENCE [LARGE SCALE GENOMIC DNA]</scope>
    <source>
        <strain evidence="1 2">NRS-52</strain>
    </source>
</reference>
<evidence type="ECO:0000313" key="2">
    <source>
        <dbReference type="Proteomes" id="UP001343257"/>
    </source>
</evidence>